<feature type="region of interest" description="Disordered" evidence="1">
    <location>
        <begin position="247"/>
        <end position="329"/>
    </location>
</feature>
<dbReference type="AlphaFoldDB" id="A0A538TQU3"/>
<name>A0A538TQU3_UNCEI</name>
<accession>A0A538TQU3</accession>
<sequence>MRPGRLAFLAVALLVAVPSTGRSQALQIQSLQFPTTSVVGPWVTYRVRTQSRALTPRDYTQRVAIVGREKYRGKDGFWVELKTEGLSSGKRIERGFFTIINTADDYKNRPGEMADLPPDSFPPPMPPRVRLVRYQVLTSGGKLYEYPVGGGAEARAGSDVGTLELFEYDSSVPPMTESLGPDTLRIGRRVVPTVVERTRRVGSDSWPDPSDSAYIMHPILTQKYWRNSAVPITGFARSLFQVTMERAPAPTRDSTAASGGEPGGAVFRRQPPPAWMGRSRPDSSGADTAPVITKTELELIDLGADAVPEVTQSPEESAPPGAGSPGPIR</sequence>
<comment type="caution">
    <text evidence="3">The sequence shown here is derived from an EMBL/GenBank/DDBJ whole genome shotgun (WGS) entry which is preliminary data.</text>
</comment>
<evidence type="ECO:0000313" key="4">
    <source>
        <dbReference type="Proteomes" id="UP000317691"/>
    </source>
</evidence>
<evidence type="ECO:0000313" key="3">
    <source>
        <dbReference type="EMBL" id="TMQ66001.1"/>
    </source>
</evidence>
<reference evidence="3 4" key="1">
    <citation type="journal article" date="2019" name="Nat. Microbiol.">
        <title>Mediterranean grassland soil C-N compound turnover is dependent on rainfall and depth, and is mediated by genomically divergent microorganisms.</title>
        <authorList>
            <person name="Diamond S."/>
            <person name="Andeer P.F."/>
            <person name="Li Z."/>
            <person name="Crits-Christoph A."/>
            <person name="Burstein D."/>
            <person name="Anantharaman K."/>
            <person name="Lane K.R."/>
            <person name="Thomas B.C."/>
            <person name="Pan C."/>
            <person name="Northen T.R."/>
            <person name="Banfield J.F."/>
        </authorList>
    </citation>
    <scope>NUCLEOTIDE SEQUENCE [LARGE SCALE GENOMIC DNA]</scope>
    <source>
        <strain evidence="3">WS_9</strain>
    </source>
</reference>
<feature type="compositionally biased region" description="Low complexity" evidence="1">
    <location>
        <begin position="313"/>
        <end position="329"/>
    </location>
</feature>
<feature type="chain" id="PRO_5022144869" description="DUF3108 domain-containing protein" evidence="2">
    <location>
        <begin position="26"/>
        <end position="329"/>
    </location>
</feature>
<evidence type="ECO:0000256" key="1">
    <source>
        <dbReference type="SAM" id="MobiDB-lite"/>
    </source>
</evidence>
<feature type="signal peptide" evidence="2">
    <location>
        <begin position="1"/>
        <end position="25"/>
    </location>
</feature>
<dbReference type="Proteomes" id="UP000317691">
    <property type="component" value="Unassembled WGS sequence"/>
</dbReference>
<evidence type="ECO:0008006" key="5">
    <source>
        <dbReference type="Google" id="ProtNLM"/>
    </source>
</evidence>
<proteinExistence type="predicted"/>
<keyword evidence="2" id="KW-0732">Signal</keyword>
<protein>
    <recommendedName>
        <fullName evidence="5">DUF3108 domain-containing protein</fullName>
    </recommendedName>
</protein>
<evidence type="ECO:0000256" key="2">
    <source>
        <dbReference type="SAM" id="SignalP"/>
    </source>
</evidence>
<dbReference type="EMBL" id="VBOZ01000010">
    <property type="protein sequence ID" value="TMQ66001.1"/>
    <property type="molecule type" value="Genomic_DNA"/>
</dbReference>
<gene>
    <name evidence="3" type="ORF">E6K79_03845</name>
</gene>
<organism evidence="3 4">
    <name type="scientific">Eiseniibacteriota bacterium</name>
    <dbReference type="NCBI Taxonomy" id="2212470"/>
    <lineage>
        <taxon>Bacteria</taxon>
        <taxon>Candidatus Eiseniibacteriota</taxon>
    </lineage>
</organism>